<dbReference type="KEGG" id="alti:ALE3EI_0239"/>
<comment type="catalytic activity">
    <reaction evidence="4">
        <text>biotin + L-lysyl-[protein] + ATP = N(6)-biotinyl-L-lysyl-[protein] + AMP + diphosphate + H(+)</text>
        <dbReference type="Rhea" id="RHEA:11756"/>
        <dbReference type="Rhea" id="RHEA-COMP:9752"/>
        <dbReference type="Rhea" id="RHEA-COMP:10505"/>
        <dbReference type="ChEBI" id="CHEBI:15378"/>
        <dbReference type="ChEBI" id="CHEBI:29969"/>
        <dbReference type="ChEBI" id="CHEBI:30616"/>
        <dbReference type="ChEBI" id="CHEBI:33019"/>
        <dbReference type="ChEBI" id="CHEBI:57586"/>
        <dbReference type="ChEBI" id="CHEBI:83144"/>
        <dbReference type="ChEBI" id="CHEBI:456215"/>
        <dbReference type="EC" id="6.3.4.15"/>
    </reaction>
</comment>
<dbReference type="InterPro" id="IPR004143">
    <property type="entry name" value="BPL_LPL_catalytic"/>
</dbReference>
<dbReference type="EMBL" id="CP052909">
    <property type="protein sequence ID" value="QNJ96828.1"/>
    <property type="molecule type" value="Genomic_DNA"/>
</dbReference>
<evidence type="ECO:0000256" key="4">
    <source>
        <dbReference type="ARBA" id="ARBA00047846"/>
    </source>
</evidence>
<dbReference type="Gene3D" id="3.30.930.10">
    <property type="entry name" value="Bira Bifunctional Protein, Domain 2"/>
    <property type="match status" value="1"/>
</dbReference>
<name>A0A7G8PR62_9FLAO</name>
<dbReference type="Pfam" id="PF03099">
    <property type="entry name" value="BPL_LplA_LipB"/>
    <property type="match status" value="1"/>
</dbReference>
<dbReference type="NCBIfam" id="TIGR00121">
    <property type="entry name" value="birA_ligase"/>
    <property type="match status" value="1"/>
</dbReference>
<keyword evidence="2" id="KW-0092">Biotin</keyword>
<dbReference type="GO" id="GO:0005737">
    <property type="term" value="C:cytoplasm"/>
    <property type="evidence" value="ECO:0007669"/>
    <property type="project" value="TreeGrafter"/>
</dbReference>
<feature type="domain" description="BPL/LPL catalytic" evidence="5">
    <location>
        <begin position="1"/>
        <end position="177"/>
    </location>
</feature>
<dbReference type="Pfam" id="PF02237">
    <property type="entry name" value="BPL_C"/>
    <property type="match status" value="1"/>
</dbReference>
<proteinExistence type="predicted"/>
<evidence type="ECO:0000256" key="1">
    <source>
        <dbReference type="ARBA" id="ARBA00022598"/>
    </source>
</evidence>
<accession>A0A7G8PR62</accession>
<evidence type="ECO:0000259" key="5">
    <source>
        <dbReference type="PROSITE" id="PS51733"/>
    </source>
</evidence>
<gene>
    <name evidence="6" type="ORF">ALE3EI_0239</name>
</gene>
<evidence type="ECO:0000256" key="2">
    <source>
        <dbReference type="ARBA" id="ARBA00023267"/>
    </source>
</evidence>
<sequence>MKIIKISATESTNDYLKVLSREKDLEDGTILVAHDQTKGRGQRQNSWVSKAGESLTFSVLKRFDGFPVSQKSALTFAVSIGMKIALDELQISSVEIKWPNDIMADGKKVAGILIENSLSGRNIQSSIIGIGLNVNEEEFKALPQATSMYLNTGRRYEINRVLEIVAQEVLHQLSLIKPSGNSELKQHYEHSLFRKHYISVFETETGKKFNGSIRGVTDQGELLVETEHESIQHFTFKEIKLHY</sequence>
<keyword evidence="1" id="KW-0436">Ligase</keyword>
<dbReference type="CDD" id="cd16442">
    <property type="entry name" value="BPL"/>
    <property type="match status" value="1"/>
</dbReference>
<dbReference type="Proteomes" id="UP000515514">
    <property type="component" value="Chromosome"/>
</dbReference>
<evidence type="ECO:0000313" key="6">
    <source>
        <dbReference type="EMBL" id="QNJ96828.1"/>
    </source>
</evidence>
<dbReference type="GO" id="GO:0004077">
    <property type="term" value="F:biotin--[biotin carboxyl-carrier protein] ligase activity"/>
    <property type="evidence" value="ECO:0007669"/>
    <property type="project" value="UniProtKB-EC"/>
</dbReference>
<organism evidence="6 7">
    <name type="scientific">Constantimarinum furrinae</name>
    <dbReference type="NCBI Taxonomy" id="2562285"/>
    <lineage>
        <taxon>Bacteria</taxon>
        <taxon>Pseudomonadati</taxon>
        <taxon>Bacteroidota</taxon>
        <taxon>Flavobacteriia</taxon>
        <taxon>Flavobacteriales</taxon>
        <taxon>Flavobacteriaceae</taxon>
        <taxon>Altibacter/Constantimarinum group</taxon>
        <taxon>Constantimarinum</taxon>
    </lineage>
</organism>
<dbReference type="SUPFAM" id="SSF55681">
    <property type="entry name" value="Class II aaRS and biotin synthetases"/>
    <property type="match status" value="1"/>
</dbReference>
<reference evidence="6 7" key="1">
    <citation type="submission" date="2020-04" db="EMBL/GenBank/DDBJ databases">
        <title>Genome sequence of Altibacter aquimarinus strain ALE3EI.</title>
        <authorList>
            <person name="Oh H.-M."/>
            <person name="Jang D."/>
        </authorList>
    </citation>
    <scope>NUCLEOTIDE SEQUENCE [LARGE SCALE GENOMIC DNA]</scope>
    <source>
        <strain evidence="6 7">ALE3EI</strain>
    </source>
</reference>
<keyword evidence="7" id="KW-1185">Reference proteome</keyword>
<protein>
    <recommendedName>
        <fullName evidence="3">biotin--[biotin carboxyl-carrier protein] ligase</fullName>
        <ecNumber evidence="3">6.3.4.15</ecNumber>
    </recommendedName>
</protein>
<dbReference type="RefSeq" id="WP_186990024.1">
    <property type="nucleotide sequence ID" value="NZ_CP052909.1"/>
</dbReference>
<dbReference type="InterPro" id="IPR004408">
    <property type="entry name" value="Biotin_CoA_COase_ligase"/>
</dbReference>
<dbReference type="PANTHER" id="PTHR12835">
    <property type="entry name" value="BIOTIN PROTEIN LIGASE"/>
    <property type="match status" value="1"/>
</dbReference>
<evidence type="ECO:0000256" key="3">
    <source>
        <dbReference type="ARBA" id="ARBA00024227"/>
    </source>
</evidence>
<evidence type="ECO:0000313" key="7">
    <source>
        <dbReference type="Proteomes" id="UP000515514"/>
    </source>
</evidence>
<dbReference type="PANTHER" id="PTHR12835:SF5">
    <property type="entry name" value="BIOTIN--PROTEIN LIGASE"/>
    <property type="match status" value="1"/>
</dbReference>
<dbReference type="EC" id="6.3.4.15" evidence="3"/>
<dbReference type="PROSITE" id="PS51733">
    <property type="entry name" value="BPL_LPL_CATALYTIC"/>
    <property type="match status" value="1"/>
</dbReference>
<dbReference type="AlphaFoldDB" id="A0A7G8PR62"/>
<dbReference type="InterPro" id="IPR045864">
    <property type="entry name" value="aa-tRNA-synth_II/BPL/LPL"/>
</dbReference>
<dbReference type="InterPro" id="IPR003142">
    <property type="entry name" value="BPL_C"/>
</dbReference>